<feature type="domain" description="Metalloprotease StcE beta-sandwich" evidence="2">
    <location>
        <begin position="55"/>
        <end position="125"/>
    </location>
</feature>
<protein>
    <recommendedName>
        <fullName evidence="2">Metalloprotease StcE beta-sandwich domain-containing protein</fullName>
    </recommendedName>
</protein>
<feature type="chain" id="PRO_5025045137" description="Metalloprotease StcE beta-sandwich domain-containing protein" evidence="1">
    <location>
        <begin position="21"/>
        <end position="430"/>
    </location>
</feature>
<dbReference type="OrthoDB" id="9146478at2"/>
<evidence type="ECO:0000313" key="3">
    <source>
        <dbReference type="EMBL" id="QET02587.1"/>
    </source>
</evidence>
<reference evidence="3 4" key="1">
    <citation type="submission" date="2019-09" db="EMBL/GenBank/DDBJ databases">
        <title>FDA dAtabase for Regulatory Grade micrObial Sequences (FDA-ARGOS): Supporting development and validation of Infectious Disease Dx tests.</title>
        <authorList>
            <person name="Sciortino C."/>
            <person name="Tallon L."/>
            <person name="Sadzewicz L."/>
            <person name="Vavikolanu K."/>
            <person name="Mehta A."/>
            <person name="Aluvathingal J."/>
            <person name="Nadendla S."/>
            <person name="Nandy P."/>
            <person name="Geyer C."/>
            <person name="Yan Y."/>
            <person name="Sichtig H."/>
        </authorList>
    </citation>
    <scope>NUCLEOTIDE SEQUENCE [LARGE SCALE GENOMIC DNA]</scope>
    <source>
        <strain evidence="3 4">FDAARGOS_664</strain>
    </source>
</reference>
<dbReference type="Gene3D" id="3.40.390.10">
    <property type="entry name" value="Collagenase (Catalytic Domain)"/>
    <property type="match status" value="1"/>
</dbReference>
<dbReference type="InterPro" id="IPR024079">
    <property type="entry name" value="MetalloPept_cat_dom_sf"/>
</dbReference>
<keyword evidence="1" id="KW-0732">Signal</keyword>
<dbReference type="AlphaFoldDB" id="A0A5P2H3B5"/>
<evidence type="ECO:0000313" key="4">
    <source>
        <dbReference type="Proteomes" id="UP000322822"/>
    </source>
</evidence>
<sequence>MTTLLRCTLMAAALATQAYATHADNADAEDVSALHPQRNRTVPADGVMGDMTEPTLDLYLHEGDRFPKLTLPASAPDRARLVVRMNGSHSTYIDDGNIEEKATLGLRAGDEYRFMFQKEKNMWRMTKAAKVELTSSQLDGGVIPPMRTPSTWISVPRRRAVTSALELPVDAKPDDRITIHNYRHHQAVSVEGPGLFERWTIPPGARVQFEKAPLYGWQPYTQTLDLLPVFGDKAVKRLGDFAVRARIAHDVALTNKALADSRVGIWIRDATALYHPIAGTRMSDVLDALQSDPRVRHARLAAEAHAVYYLDAVGDLGPDGACGMAWLGSPMNWRWAYSTVDIDCNSSVLAHEVGHMLGVWHGNAPFAVARFARGYPLAKTLLAGDKRLLYSNPDVLDPSDGTVVGKRGEFDAASHMNSNAADLHWLLPPS</sequence>
<dbReference type="Proteomes" id="UP000322822">
    <property type="component" value="Chromosome 1"/>
</dbReference>
<dbReference type="RefSeq" id="WP_150372618.1">
    <property type="nucleotide sequence ID" value="NZ_CP044065.1"/>
</dbReference>
<dbReference type="SUPFAM" id="SSF55486">
    <property type="entry name" value="Metalloproteases ('zincins'), catalytic domain"/>
    <property type="match status" value="1"/>
</dbReference>
<proteinExistence type="predicted"/>
<dbReference type="EMBL" id="CP044065">
    <property type="protein sequence ID" value="QET02587.1"/>
    <property type="molecule type" value="Genomic_DNA"/>
</dbReference>
<dbReference type="Pfam" id="PF20944">
    <property type="entry name" value="StcE_b-sandwich"/>
    <property type="match status" value="1"/>
</dbReference>
<accession>A0A5P2H3B5</accession>
<dbReference type="InterPro" id="IPR048990">
    <property type="entry name" value="StcE_b-sandwich"/>
</dbReference>
<evidence type="ECO:0000259" key="2">
    <source>
        <dbReference type="Pfam" id="PF20944"/>
    </source>
</evidence>
<feature type="signal peptide" evidence="1">
    <location>
        <begin position="1"/>
        <end position="20"/>
    </location>
</feature>
<gene>
    <name evidence="3" type="ORF">FOB72_11425</name>
</gene>
<name>A0A5P2H3B5_9BURK</name>
<organism evidence="3 4">
    <name type="scientific">Cupriavidus pauculus</name>
    <dbReference type="NCBI Taxonomy" id="82633"/>
    <lineage>
        <taxon>Bacteria</taxon>
        <taxon>Pseudomonadati</taxon>
        <taxon>Pseudomonadota</taxon>
        <taxon>Betaproteobacteria</taxon>
        <taxon>Burkholderiales</taxon>
        <taxon>Burkholderiaceae</taxon>
        <taxon>Cupriavidus</taxon>
    </lineage>
</organism>
<evidence type="ECO:0000256" key="1">
    <source>
        <dbReference type="SAM" id="SignalP"/>
    </source>
</evidence>
<dbReference type="GO" id="GO:0008237">
    <property type="term" value="F:metallopeptidase activity"/>
    <property type="evidence" value="ECO:0007669"/>
    <property type="project" value="InterPro"/>
</dbReference>